<gene>
    <name evidence="3" type="ORF">ACFSR0_06780</name>
</gene>
<sequence length="426" mass="50021">MKTILFISPTGTLENGAEVSIFFLMRQLVEDGHNVINVFPKSYRHSQRNYEKKMTKANIKTIRMDVLKWWWPNAPVTKGVSQKDINFYYESNYRELLQIMIDEKVDLVISNTANVFLGAYAAKKLMVPHFWLIHEYPENEFAYYKQYIPEITRLSQKIFSVGGKLNKELNKLFLDKQVDCFYPYVELNSDSKLLNIEGGNKPNALFSIGKITRRKNQLELIKAFRKIQNRYPSMKLKFIGDNDPVYLRECQDYIKGNNIHNVFFLGIKENPWTEVEDSDICVLTSANETFGLVYVECLLNGIPVIISDNDGFMTAYEIFHKGSVYKLGVQDNLIEIITQTIDHFFEYKKRALDYSEIANEIYTSRAMYQNILKQVEKIDLLTDGIFEKRQSMVSYNFEFNKIKTNMIKYWIKLKFIMFLVIQKINS</sequence>
<dbReference type="Gene3D" id="3.40.50.2000">
    <property type="entry name" value="Glycogen Phosphorylase B"/>
    <property type="match status" value="2"/>
</dbReference>
<evidence type="ECO:0000313" key="3">
    <source>
        <dbReference type="EMBL" id="MFD2729124.1"/>
    </source>
</evidence>
<reference evidence="4" key="1">
    <citation type="journal article" date="2019" name="Int. J. Syst. Evol. Microbiol.">
        <title>The Global Catalogue of Microorganisms (GCM) 10K type strain sequencing project: providing services to taxonomists for standard genome sequencing and annotation.</title>
        <authorList>
            <consortium name="The Broad Institute Genomics Platform"/>
            <consortium name="The Broad Institute Genome Sequencing Center for Infectious Disease"/>
            <person name="Wu L."/>
            <person name="Ma J."/>
        </authorList>
    </citation>
    <scope>NUCLEOTIDE SEQUENCE [LARGE SCALE GENOMIC DNA]</scope>
    <source>
        <strain evidence="4">TISTR 932</strain>
    </source>
</reference>
<dbReference type="SUPFAM" id="SSF53756">
    <property type="entry name" value="UDP-Glycosyltransferase/glycogen phosphorylase"/>
    <property type="match status" value="1"/>
</dbReference>
<keyword evidence="3" id="KW-0808">Transferase</keyword>
<evidence type="ECO:0000259" key="2">
    <source>
        <dbReference type="Pfam" id="PF13439"/>
    </source>
</evidence>
<dbReference type="InterPro" id="IPR001296">
    <property type="entry name" value="Glyco_trans_1"/>
</dbReference>
<proteinExistence type="predicted"/>
<dbReference type="PANTHER" id="PTHR45947:SF3">
    <property type="entry name" value="SULFOQUINOVOSYL TRANSFERASE SQD2"/>
    <property type="match status" value="1"/>
</dbReference>
<dbReference type="Proteomes" id="UP001597427">
    <property type="component" value="Unassembled WGS sequence"/>
</dbReference>
<dbReference type="GO" id="GO:0016757">
    <property type="term" value="F:glycosyltransferase activity"/>
    <property type="evidence" value="ECO:0007669"/>
    <property type="project" value="UniProtKB-KW"/>
</dbReference>
<dbReference type="InterPro" id="IPR028098">
    <property type="entry name" value="Glyco_trans_4-like_N"/>
</dbReference>
<dbReference type="EMBL" id="JBHUMO010000043">
    <property type="protein sequence ID" value="MFD2729124.1"/>
    <property type="molecule type" value="Genomic_DNA"/>
</dbReference>
<dbReference type="Pfam" id="PF00534">
    <property type="entry name" value="Glycos_transf_1"/>
    <property type="match status" value="1"/>
</dbReference>
<evidence type="ECO:0000259" key="1">
    <source>
        <dbReference type="Pfam" id="PF00534"/>
    </source>
</evidence>
<dbReference type="Pfam" id="PF13439">
    <property type="entry name" value="Glyco_transf_4"/>
    <property type="match status" value="1"/>
</dbReference>
<dbReference type="CDD" id="cd03801">
    <property type="entry name" value="GT4_PimA-like"/>
    <property type="match status" value="1"/>
</dbReference>
<keyword evidence="4" id="KW-1185">Reference proteome</keyword>
<dbReference type="PANTHER" id="PTHR45947">
    <property type="entry name" value="SULFOQUINOVOSYL TRANSFERASE SQD2"/>
    <property type="match status" value="1"/>
</dbReference>
<organism evidence="3 4">
    <name type="scientific">Enterococcus camelliae</name>
    <dbReference type="NCBI Taxonomy" id="453959"/>
    <lineage>
        <taxon>Bacteria</taxon>
        <taxon>Bacillati</taxon>
        <taxon>Bacillota</taxon>
        <taxon>Bacilli</taxon>
        <taxon>Lactobacillales</taxon>
        <taxon>Enterococcaceae</taxon>
        <taxon>Enterococcus</taxon>
    </lineage>
</organism>
<dbReference type="InterPro" id="IPR050194">
    <property type="entry name" value="Glycosyltransferase_grp1"/>
</dbReference>
<accession>A0ABW5TJ83</accession>
<dbReference type="EC" id="2.4.-.-" evidence="3"/>
<keyword evidence="3" id="KW-0328">Glycosyltransferase</keyword>
<protein>
    <submittedName>
        <fullName evidence="3">Glycosyltransferase family 4 protein</fullName>
        <ecNumber evidence="3">2.4.-.-</ecNumber>
    </submittedName>
</protein>
<feature type="domain" description="Glycosyl transferase family 1" evidence="1">
    <location>
        <begin position="200"/>
        <end position="341"/>
    </location>
</feature>
<comment type="caution">
    <text evidence="3">The sequence shown here is derived from an EMBL/GenBank/DDBJ whole genome shotgun (WGS) entry which is preliminary data.</text>
</comment>
<feature type="domain" description="Glycosyltransferase subfamily 4-like N-terminal" evidence="2">
    <location>
        <begin position="15"/>
        <end position="171"/>
    </location>
</feature>
<evidence type="ECO:0000313" key="4">
    <source>
        <dbReference type="Proteomes" id="UP001597427"/>
    </source>
</evidence>
<dbReference type="RefSeq" id="WP_379981186.1">
    <property type="nucleotide sequence ID" value="NZ_JBHUMO010000043.1"/>
</dbReference>
<name>A0ABW5TJ83_9ENTE</name>